<organism evidence="3 4">
    <name type="scientific">Arthrobotrys flagrans</name>
    <name type="common">Nematode-trapping fungus</name>
    <name type="synonym">Trichothecium flagrans</name>
    <dbReference type="NCBI Taxonomy" id="97331"/>
    <lineage>
        <taxon>Eukaryota</taxon>
        <taxon>Fungi</taxon>
        <taxon>Dikarya</taxon>
        <taxon>Ascomycota</taxon>
        <taxon>Pezizomycotina</taxon>
        <taxon>Orbiliomycetes</taxon>
        <taxon>Orbiliales</taxon>
        <taxon>Orbiliaceae</taxon>
        <taxon>Arthrobotrys</taxon>
    </lineage>
</organism>
<keyword evidence="4" id="KW-1185">Reference proteome</keyword>
<gene>
    <name evidence="3" type="ORF">DFL_006946</name>
</gene>
<reference evidence="3 4" key="1">
    <citation type="submission" date="2019-01" db="EMBL/GenBank/DDBJ databases">
        <title>Intercellular communication is required for trap formation in the nematode-trapping fungus Duddingtonia flagrans.</title>
        <authorList>
            <person name="Youssar L."/>
            <person name="Wernet V."/>
            <person name="Hensel N."/>
            <person name="Hildebrandt H.-G."/>
            <person name="Fischer R."/>
        </authorList>
    </citation>
    <scope>NUCLEOTIDE SEQUENCE [LARGE SCALE GENOMIC DNA]</scope>
    <source>
        <strain evidence="3 4">CBS H-5679</strain>
    </source>
</reference>
<feature type="chain" id="PRO_5019219680" evidence="2">
    <location>
        <begin position="24"/>
        <end position="350"/>
    </location>
</feature>
<dbReference type="OrthoDB" id="5426138at2759"/>
<evidence type="ECO:0000313" key="3">
    <source>
        <dbReference type="EMBL" id="RVD82523.1"/>
    </source>
</evidence>
<dbReference type="AlphaFoldDB" id="A0A436ZUU5"/>
<evidence type="ECO:0000313" key="4">
    <source>
        <dbReference type="Proteomes" id="UP000283090"/>
    </source>
</evidence>
<feature type="region of interest" description="Disordered" evidence="1">
    <location>
        <begin position="56"/>
        <end position="80"/>
    </location>
</feature>
<dbReference type="Proteomes" id="UP000283090">
    <property type="component" value="Unassembled WGS sequence"/>
</dbReference>
<feature type="compositionally biased region" description="Basic and acidic residues" evidence="1">
    <location>
        <begin position="71"/>
        <end position="80"/>
    </location>
</feature>
<keyword evidence="2" id="KW-0732">Signal</keyword>
<evidence type="ECO:0000256" key="2">
    <source>
        <dbReference type="SAM" id="SignalP"/>
    </source>
</evidence>
<dbReference type="VEuPathDB" id="FungiDB:DFL_006946"/>
<feature type="signal peptide" evidence="2">
    <location>
        <begin position="1"/>
        <end position="23"/>
    </location>
</feature>
<sequence length="350" mass="37934">MRYSLNILPACVVLSHLGGTTLTLPVLDGCPSDDSPSLVKRDAKVHVSIPHVVANFEPQPSGCPSPSPSSERGETHRLEKRADRWKNVKRTFSRLTNKLCGTREARQEALQNSMLRQFNAGVSQQDVILPESLDDVNPPVVDLGGNNQAPNNQGQNIEVVIAEEENEEDYIDIDSPPAQAIQGQMNQAQIQYLEGGIDIQLGCSVQSNFAEQDNGEQYVSFGEGVSRISGFPQMQAAGVGGGVEYPPYVEGESRDEEEHSDLAASGFAPEQIQTEIVNEQISEIQPDGSDSVQTLQSSVATIPDPSFSFANPNLGGSASSGGPQGICFIYMSPFILQYSINKYHYCSLPY</sequence>
<evidence type="ECO:0000256" key="1">
    <source>
        <dbReference type="SAM" id="MobiDB-lite"/>
    </source>
</evidence>
<proteinExistence type="predicted"/>
<name>A0A436ZUU5_ARTFL</name>
<comment type="caution">
    <text evidence="3">The sequence shown here is derived from an EMBL/GenBank/DDBJ whole genome shotgun (WGS) entry which is preliminary data.</text>
</comment>
<dbReference type="EMBL" id="SAEB01000009">
    <property type="protein sequence ID" value="RVD82523.1"/>
    <property type="molecule type" value="Genomic_DNA"/>
</dbReference>
<accession>A0A436ZUU5</accession>
<dbReference type="RefSeq" id="XP_067488067.1">
    <property type="nucleotide sequence ID" value="XM_067636452.1"/>
</dbReference>
<dbReference type="GeneID" id="93589257"/>
<protein>
    <submittedName>
        <fullName evidence="3">Uncharacterized protein</fullName>
    </submittedName>
</protein>